<sequence>MLRVVHPPVAVSLPHAADISIRRPSVTDDNTTIRYLLTYQFESCLRSLWGRGPITEPNEGWYVDLRVNGQKRIQFELKHLQKDFENRVGWAVITALRKVPGPETVIKPDAELNAQAPPSRNAEDYLSEM</sequence>
<reference evidence="2 3" key="2">
    <citation type="journal article" date="2019" name="G3 (Bethesda)">
        <title>Hybrid Assembly of the Genome of the Entomopathogenic Nematode Steinernema carpocapsae Identifies the X-Chromosome.</title>
        <authorList>
            <person name="Serra L."/>
            <person name="Macchietto M."/>
            <person name="Macias-Munoz A."/>
            <person name="McGill C.J."/>
            <person name="Rodriguez I.M."/>
            <person name="Rodriguez B."/>
            <person name="Murad R."/>
            <person name="Mortazavi A."/>
        </authorList>
    </citation>
    <scope>NUCLEOTIDE SEQUENCE [LARGE SCALE GENOMIC DNA]</scope>
    <source>
        <strain evidence="2 3">ALL</strain>
    </source>
</reference>
<gene>
    <name evidence="2" type="ORF">L596_030848</name>
</gene>
<name>A0A4U5LNC5_STECR</name>
<evidence type="ECO:0000313" key="2">
    <source>
        <dbReference type="EMBL" id="TKR57369.1"/>
    </source>
</evidence>
<dbReference type="Proteomes" id="UP000298663">
    <property type="component" value="Unassembled WGS sequence"/>
</dbReference>
<dbReference type="AlphaFoldDB" id="A0A4U5LNC5"/>
<evidence type="ECO:0000313" key="3">
    <source>
        <dbReference type="Proteomes" id="UP000298663"/>
    </source>
</evidence>
<organism evidence="2 3">
    <name type="scientific">Steinernema carpocapsae</name>
    <name type="common">Entomopathogenic nematode</name>
    <dbReference type="NCBI Taxonomy" id="34508"/>
    <lineage>
        <taxon>Eukaryota</taxon>
        <taxon>Metazoa</taxon>
        <taxon>Ecdysozoa</taxon>
        <taxon>Nematoda</taxon>
        <taxon>Chromadorea</taxon>
        <taxon>Rhabditida</taxon>
        <taxon>Tylenchina</taxon>
        <taxon>Panagrolaimomorpha</taxon>
        <taxon>Strongyloidoidea</taxon>
        <taxon>Steinernematidae</taxon>
        <taxon>Steinernema</taxon>
    </lineage>
</organism>
<feature type="region of interest" description="Disordered" evidence="1">
    <location>
        <begin position="107"/>
        <end position="129"/>
    </location>
</feature>
<comment type="caution">
    <text evidence="2">The sequence shown here is derived from an EMBL/GenBank/DDBJ whole genome shotgun (WGS) entry which is preliminary data.</text>
</comment>
<accession>A0A4U5LNC5</accession>
<keyword evidence="3" id="KW-1185">Reference proteome</keyword>
<evidence type="ECO:0000256" key="1">
    <source>
        <dbReference type="SAM" id="MobiDB-lite"/>
    </source>
</evidence>
<proteinExistence type="predicted"/>
<dbReference type="EMBL" id="AZBU02000016">
    <property type="protein sequence ID" value="TKR57369.1"/>
    <property type="molecule type" value="Genomic_DNA"/>
</dbReference>
<reference evidence="2 3" key="1">
    <citation type="journal article" date="2015" name="Genome Biol.">
        <title>Comparative genomics of Steinernema reveals deeply conserved gene regulatory networks.</title>
        <authorList>
            <person name="Dillman A.R."/>
            <person name="Macchietto M."/>
            <person name="Porter C.F."/>
            <person name="Rogers A."/>
            <person name="Williams B."/>
            <person name="Antoshechkin I."/>
            <person name="Lee M.M."/>
            <person name="Goodwin Z."/>
            <person name="Lu X."/>
            <person name="Lewis E.E."/>
            <person name="Goodrich-Blair H."/>
            <person name="Stock S.P."/>
            <person name="Adams B.J."/>
            <person name="Sternberg P.W."/>
            <person name="Mortazavi A."/>
        </authorList>
    </citation>
    <scope>NUCLEOTIDE SEQUENCE [LARGE SCALE GENOMIC DNA]</scope>
    <source>
        <strain evidence="2 3">ALL</strain>
    </source>
</reference>
<protein>
    <submittedName>
        <fullName evidence="2">Uncharacterized protein</fullName>
    </submittedName>
</protein>